<dbReference type="Gene3D" id="3.40.50.300">
    <property type="entry name" value="P-loop containing nucleotide triphosphate hydrolases"/>
    <property type="match status" value="1"/>
</dbReference>
<protein>
    <submittedName>
        <fullName evidence="2">Uncharacterized protein</fullName>
    </submittedName>
</protein>
<dbReference type="Proteomes" id="UP000663887">
    <property type="component" value="Unassembled WGS sequence"/>
</dbReference>
<dbReference type="EMBL" id="CAJNRG010012609">
    <property type="protein sequence ID" value="CAF2141416.1"/>
    <property type="molecule type" value="Genomic_DNA"/>
</dbReference>
<comment type="caution">
    <text evidence="2">The sequence shown here is derived from an EMBL/GenBank/DDBJ whole genome shotgun (WGS) entry which is preliminary data.</text>
</comment>
<feature type="region of interest" description="Disordered" evidence="1">
    <location>
        <begin position="313"/>
        <end position="418"/>
    </location>
</feature>
<feature type="region of interest" description="Disordered" evidence="1">
    <location>
        <begin position="469"/>
        <end position="488"/>
    </location>
</feature>
<sequence length="667" mass="74496">MDNTNSIEDLIIDRAELTCNVELVHHGSVRKIFEVSAYPTSTTRKLTNNLSGTTNNLTQIAVQCQWVTPGILQFFICPSTQTIVEARPKLGYIVVYLQTLLSDQHKCQLAEQAKKQYWNLPVSTKNFSIFSFRTFLAELHISVHGTKRKFFGKLEGSKQVHPFHVHFEIDDEEDLADVTAQLQNPNENEFMFRYYYTLSGSSTSRASVTITADQVTQCQLENELFGDSQIDSMIVSRNYMDQIAAKTLTRLNICETIGIGAAPLNCDLVKQAIIDSITSGFKKYSIEELREHLNAGMKCISDDLKANIVSSYQENQDDDDHHRRETAYDRTTSDINETKAQKIRNKHEINKSAQSGQGSASGSGWGASVNLSGQGQNDSTTDSSTSKDVRNDVKTEEQRSNSNKAIIDTKRSHTESTTVAGTKVNAKTIDAAIIERSKVRKGFDVILDRWVHQMASTYVSGYLNKDDIPPVTDEQNTETNELKPRGNFHGILKSNSTNDIVDSLRAAGTLGVFNILITGRSGLADTSGEEEDEKNIQLIISAAEYVEHINCVLFVCNGTGDTRLSLDIRITFILLKNNLPTAVLDNVMAFFTFTTDMSASKCDLREVLRLQDGRSLVDVDRMPKYGADSSFFDAIDPSLSVKSQKINRRRQEDNYELTCEQIAMLLA</sequence>
<feature type="compositionally biased region" description="Basic and acidic residues" evidence="1">
    <location>
        <begin position="319"/>
        <end position="350"/>
    </location>
</feature>
<name>A0A816X3A1_9BILA</name>
<dbReference type="InterPro" id="IPR027417">
    <property type="entry name" value="P-loop_NTPase"/>
</dbReference>
<proteinExistence type="predicted"/>
<organism evidence="2 3">
    <name type="scientific">Rotaria magnacalcarata</name>
    <dbReference type="NCBI Taxonomy" id="392030"/>
    <lineage>
        <taxon>Eukaryota</taxon>
        <taxon>Metazoa</taxon>
        <taxon>Spiralia</taxon>
        <taxon>Gnathifera</taxon>
        <taxon>Rotifera</taxon>
        <taxon>Eurotatoria</taxon>
        <taxon>Bdelloidea</taxon>
        <taxon>Philodinida</taxon>
        <taxon>Philodinidae</taxon>
        <taxon>Rotaria</taxon>
    </lineage>
</organism>
<dbReference type="AlphaFoldDB" id="A0A816X3A1"/>
<evidence type="ECO:0000256" key="1">
    <source>
        <dbReference type="SAM" id="MobiDB-lite"/>
    </source>
</evidence>
<feature type="compositionally biased region" description="Basic and acidic residues" evidence="1">
    <location>
        <begin position="385"/>
        <end position="399"/>
    </location>
</feature>
<gene>
    <name evidence="2" type="ORF">XDN619_LOCUS26798</name>
</gene>
<evidence type="ECO:0000313" key="2">
    <source>
        <dbReference type="EMBL" id="CAF2141416.1"/>
    </source>
</evidence>
<reference evidence="2" key="1">
    <citation type="submission" date="2021-02" db="EMBL/GenBank/DDBJ databases">
        <authorList>
            <person name="Nowell W R."/>
        </authorList>
    </citation>
    <scope>NUCLEOTIDE SEQUENCE</scope>
</reference>
<evidence type="ECO:0000313" key="3">
    <source>
        <dbReference type="Proteomes" id="UP000663887"/>
    </source>
</evidence>
<accession>A0A816X3A1</accession>